<name>A0AAW6TTC9_9BACT</name>
<dbReference type="Pfam" id="PF01740">
    <property type="entry name" value="STAS"/>
    <property type="match status" value="1"/>
</dbReference>
<evidence type="ECO:0000259" key="1">
    <source>
        <dbReference type="PROSITE" id="PS50801"/>
    </source>
</evidence>
<dbReference type="InterPro" id="IPR002645">
    <property type="entry name" value="STAS_dom"/>
</dbReference>
<dbReference type="RefSeq" id="WP_349243159.1">
    <property type="nucleotide sequence ID" value="NZ_JASCXX010000002.1"/>
</dbReference>
<evidence type="ECO:0000313" key="2">
    <source>
        <dbReference type="EMBL" id="MDI6447747.1"/>
    </source>
</evidence>
<gene>
    <name evidence="2" type="ORF">QJ522_01730</name>
</gene>
<dbReference type="AlphaFoldDB" id="A0AAW6TTC9"/>
<proteinExistence type="predicted"/>
<dbReference type="GO" id="GO:0043856">
    <property type="term" value="F:anti-sigma factor antagonist activity"/>
    <property type="evidence" value="ECO:0007669"/>
    <property type="project" value="TreeGrafter"/>
</dbReference>
<dbReference type="CDD" id="cd07043">
    <property type="entry name" value="STAS_anti-anti-sigma_factors"/>
    <property type="match status" value="1"/>
</dbReference>
<dbReference type="InterPro" id="IPR036513">
    <property type="entry name" value="STAS_dom_sf"/>
</dbReference>
<dbReference type="PROSITE" id="PS50801">
    <property type="entry name" value="STAS"/>
    <property type="match status" value="1"/>
</dbReference>
<reference evidence="2" key="1">
    <citation type="submission" date="2023-05" db="EMBL/GenBank/DDBJ databases">
        <title>Anaerotaeda fermentans gen. nov., sp. nov., a novel anaerobic planctomycete of the new family within the order Sedimentisphaerales isolated from Taman Peninsula, Russia.</title>
        <authorList>
            <person name="Khomyakova M.A."/>
            <person name="Merkel A.Y."/>
            <person name="Slobodkin A.I."/>
        </authorList>
    </citation>
    <scope>NUCLEOTIDE SEQUENCE</scope>
    <source>
        <strain evidence="2">M17dextr</strain>
    </source>
</reference>
<dbReference type="PANTHER" id="PTHR33495">
    <property type="entry name" value="ANTI-SIGMA FACTOR ANTAGONIST TM_1081-RELATED-RELATED"/>
    <property type="match status" value="1"/>
</dbReference>
<dbReference type="SUPFAM" id="SSF52091">
    <property type="entry name" value="SpoIIaa-like"/>
    <property type="match status" value="1"/>
</dbReference>
<evidence type="ECO:0000313" key="3">
    <source>
        <dbReference type="Proteomes" id="UP001431776"/>
    </source>
</evidence>
<keyword evidence="3" id="KW-1185">Reference proteome</keyword>
<sequence>MKTKTTVEISSEGRVAIVSFASASISDVEEITNASAAIRQYAQTYSPQEFVFDFSGVKFFSSQVLGLLLEARGHVKPYGGRVSICALDSQLQRVFRITNLDRIFTFHPDRQAALAAPSARDQ</sequence>
<protein>
    <submittedName>
        <fullName evidence="2">STAS domain-containing protein</fullName>
    </submittedName>
</protein>
<dbReference type="EMBL" id="JASCXX010000002">
    <property type="protein sequence ID" value="MDI6447747.1"/>
    <property type="molecule type" value="Genomic_DNA"/>
</dbReference>
<dbReference type="PANTHER" id="PTHR33495:SF2">
    <property type="entry name" value="ANTI-SIGMA FACTOR ANTAGONIST TM_1081-RELATED"/>
    <property type="match status" value="1"/>
</dbReference>
<accession>A0AAW6TTC9</accession>
<dbReference type="Gene3D" id="3.30.750.24">
    <property type="entry name" value="STAS domain"/>
    <property type="match status" value="1"/>
</dbReference>
<organism evidence="2 3">
    <name type="scientific">Anaerobaca lacustris</name>
    <dbReference type="NCBI Taxonomy" id="3044600"/>
    <lineage>
        <taxon>Bacteria</taxon>
        <taxon>Pseudomonadati</taxon>
        <taxon>Planctomycetota</taxon>
        <taxon>Phycisphaerae</taxon>
        <taxon>Sedimentisphaerales</taxon>
        <taxon>Anaerobacaceae</taxon>
        <taxon>Anaerobaca</taxon>
    </lineage>
</organism>
<feature type="domain" description="STAS" evidence="1">
    <location>
        <begin position="1"/>
        <end position="117"/>
    </location>
</feature>
<dbReference type="Proteomes" id="UP001431776">
    <property type="component" value="Unassembled WGS sequence"/>
</dbReference>
<comment type="caution">
    <text evidence="2">The sequence shown here is derived from an EMBL/GenBank/DDBJ whole genome shotgun (WGS) entry which is preliminary data.</text>
</comment>